<dbReference type="Gene3D" id="1.10.1280.10">
    <property type="entry name" value="Di-copper center containing domain from catechol oxidase"/>
    <property type="match status" value="1"/>
</dbReference>
<protein>
    <submittedName>
        <fullName evidence="5">Di-copper centre-containing protein</fullName>
    </submittedName>
</protein>
<dbReference type="InterPro" id="IPR050316">
    <property type="entry name" value="Tyrosinase/Hemocyanin"/>
</dbReference>
<evidence type="ECO:0000256" key="2">
    <source>
        <dbReference type="ARBA" id="ARBA00023008"/>
    </source>
</evidence>
<evidence type="ECO:0000313" key="6">
    <source>
        <dbReference type="Proteomes" id="UP001221757"/>
    </source>
</evidence>
<dbReference type="EMBL" id="JARKIE010000011">
    <property type="protein sequence ID" value="KAJ7703935.1"/>
    <property type="molecule type" value="Genomic_DNA"/>
</dbReference>
<reference evidence="5" key="1">
    <citation type="submission" date="2023-03" db="EMBL/GenBank/DDBJ databases">
        <title>Massive genome expansion in bonnet fungi (Mycena s.s.) driven by repeated elements and novel gene families across ecological guilds.</title>
        <authorList>
            <consortium name="Lawrence Berkeley National Laboratory"/>
            <person name="Harder C.B."/>
            <person name="Miyauchi S."/>
            <person name="Viragh M."/>
            <person name="Kuo A."/>
            <person name="Thoen E."/>
            <person name="Andreopoulos B."/>
            <person name="Lu D."/>
            <person name="Skrede I."/>
            <person name="Drula E."/>
            <person name="Henrissat B."/>
            <person name="Morin E."/>
            <person name="Kohler A."/>
            <person name="Barry K."/>
            <person name="LaButti K."/>
            <person name="Morin E."/>
            <person name="Salamov A."/>
            <person name="Lipzen A."/>
            <person name="Mereny Z."/>
            <person name="Hegedus B."/>
            <person name="Baldrian P."/>
            <person name="Stursova M."/>
            <person name="Weitz H."/>
            <person name="Taylor A."/>
            <person name="Grigoriev I.V."/>
            <person name="Nagy L.G."/>
            <person name="Martin F."/>
            <person name="Kauserud H."/>
        </authorList>
    </citation>
    <scope>NUCLEOTIDE SEQUENCE</scope>
    <source>
        <strain evidence="5">CBHHK067</strain>
    </source>
</reference>
<dbReference type="SUPFAM" id="SSF48056">
    <property type="entry name" value="Di-copper centre-containing domain"/>
    <property type="match status" value="1"/>
</dbReference>
<dbReference type="PANTHER" id="PTHR11474:SF126">
    <property type="entry name" value="TYROSINASE-LIKE PROTEIN TYR-1-RELATED"/>
    <property type="match status" value="1"/>
</dbReference>
<dbReference type="Pfam" id="PF00264">
    <property type="entry name" value="Tyrosinase"/>
    <property type="match status" value="1"/>
</dbReference>
<keyword evidence="1" id="KW-0479">Metal-binding</keyword>
<dbReference type="GO" id="GO:0016491">
    <property type="term" value="F:oxidoreductase activity"/>
    <property type="evidence" value="ECO:0007669"/>
    <property type="project" value="InterPro"/>
</dbReference>
<feature type="domain" description="Tyrosinase copper-binding" evidence="4">
    <location>
        <begin position="94"/>
        <end position="111"/>
    </location>
</feature>
<evidence type="ECO:0000259" key="4">
    <source>
        <dbReference type="PROSITE" id="PS00497"/>
    </source>
</evidence>
<accession>A0AAD7GRZ3</accession>
<dbReference type="GO" id="GO:0046872">
    <property type="term" value="F:metal ion binding"/>
    <property type="evidence" value="ECO:0007669"/>
    <property type="project" value="UniProtKB-KW"/>
</dbReference>
<dbReference type="AlphaFoldDB" id="A0AAD7GRZ3"/>
<feature type="chain" id="PRO_5042003231" evidence="3">
    <location>
        <begin position="22"/>
        <end position="362"/>
    </location>
</feature>
<gene>
    <name evidence="5" type="ORF">B0H17DRAFT_1040232</name>
</gene>
<keyword evidence="2" id="KW-0186">Copper</keyword>
<comment type="caution">
    <text evidence="5">The sequence shown here is derived from an EMBL/GenBank/DDBJ whole genome shotgun (WGS) entry which is preliminary data.</text>
</comment>
<proteinExistence type="predicted"/>
<dbReference type="Proteomes" id="UP001221757">
    <property type="component" value="Unassembled WGS sequence"/>
</dbReference>
<dbReference type="PANTHER" id="PTHR11474">
    <property type="entry name" value="TYROSINASE FAMILY MEMBER"/>
    <property type="match status" value="1"/>
</dbReference>
<dbReference type="PRINTS" id="PR00092">
    <property type="entry name" value="TYROSINASE"/>
</dbReference>
<organism evidence="5 6">
    <name type="scientific">Mycena rosella</name>
    <name type="common">Pink bonnet</name>
    <name type="synonym">Agaricus rosellus</name>
    <dbReference type="NCBI Taxonomy" id="1033263"/>
    <lineage>
        <taxon>Eukaryota</taxon>
        <taxon>Fungi</taxon>
        <taxon>Dikarya</taxon>
        <taxon>Basidiomycota</taxon>
        <taxon>Agaricomycotina</taxon>
        <taxon>Agaricomycetes</taxon>
        <taxon>Agaricomycetidae</taxon>
        <taxon>Agaricales</taxon>
        <taxon>Marasmiineae</taxon>
        <taxon>Mycenaceae</taxon>
        <taxon>Mycena</taxon>
    </lineage>
</organism>
<dbReference type="PROSITE" id="PS00497">
    <property type="entry name" value="TYROSINASE_1"/>
    <property type="match status" value="1"/>
</dbReference>
<sequence length="362" mass="40494">MFSQLLSTISVLLLLQGLTQATKCTTPSVRREWRTFTKAEKVEWIRAVKCLANLPHDDALSPTVNPPDIGPVNVTGSYYDDFVYLHMDLNTKIHFTGLFLPWHRWYVHVYEIALKNKCNFRGTSPYWNWTQDASNVYESRLLKDSDPISGLGGWGDPENDFRVPDGAFSSSSSFHLSYPSPHTIRRNFTLQPYMNFPLPDFISNPLLEANVTFTKTEIDKLINGFVGDYKGFQTYFEGFNGSHGAVHNIVGGDLGGTCPSTAPPGCVGGPTFSANDVLFWLHHAMVDKIWFDWQNRHPANARAFQGGAVEALENVTIFNMFPNGQAPFLDLNSTMPSDGLFPRAKISDVISTTGGILCYVYE</sequence>
<keyword evidence="6" id="KW-1185">Reference proteome</keyword>
<dbReference type="InterPro" id="IPR008922">
    <property type="entry name" value="Di-copper_centre_dom_sf"/>
</dbReference>
<evidence type="ECO:0000313" key="5">
    <source>
        <dbReference type="EMBL" id="KAJ7703935.1"/>
    </source>
</evidence>
<name>A0AAD7GRZ3_MYCRO</name>
<evidence type="ECO:0000256" key="1">
    <source>
        <dbReference type="ARBA" id="ARBA00022723"/>
    </source>
</evidence>
<feature type="signal peptide" evidence="3">
    <location>
        <begin position="1"/>
        <end position="21"/>
    </location>
</feature>
<dbReference type="InterPro" id="IPR002227">
    <property type="entry name" value="Tyrosinase_Cu-bd"/>
</dbReference>
<keyword evidence="3" id="KW-0732">Signal</keyword>
<evidence type="ECO:0000256" key="3">
    <source>
        <dbReference type="SAM" id="SignalP"/>
    </source>
</evidence>